<dbReference type="EMBL" id="JAPFFJ010000008">
    <property type="protein sequence ID" value="KAJ6420917.1"/>
    <property type="molecule type" value="Genomic_DNA"/>
</dbReference>
<accession>A0AAD6KCN6</accession>
<dbReference type="Proteomes" id="UP001162972">
    <property type="component" value="Chromosome 17"/>
</dbReference>
<protein>
    <submittedName>
        <fullName evidence="2">Uncharacterized protein</fullName>
    </submittedName>
</protein>
<evidence type="ECO:0000313" key="2">
    <source>
        <dbReference type="EMBL" id="KAJ6420917.1"/>
    </source>
</evidence>
<dbReference type="AlphaFoldDB" id="A0AAD6KCN6"/>
<name>A0AAD6KCN6_9ROSI</name>
<keyword evidence="3" id="KW-1185">Reference proteome</keyword>
<proteinExistence type="predicted"/>
<evidence type="ECO:0000256" key="1">
    <source>
        <dbReference type="SAM" id="MobiDB-lite"/>
    </source>
</evidence>
<feature type="region of interest" description="Disordered" evidence="1">
    <location>
        <begin position="1"/>
        <end position="48"/>
    </location>
</feature>
<feature type="non-terminal residue" evidence="2">
    <location>
        <position position="81"/>
    </location>
</feature>
<sequence length="81" mass="9352">MKGNMTSTRDSKTGKGLSQQTAERRHEGNKETGSTSNNRSRMAKNWKTHHRSHYYQYRCCDQADQTNASLRFLKKVTSQSL</sequence>
<reference evidence="2 3" key="1">
    <citation type="journal article" date="2023" name="Int. J. Mol. Sci.">
        <title>De Novo Assembly and Annotation of 11 Diverse Shrub Willow (Salix) Genomes Reveals Novel Gene Organization in Sex-Linked Regions.</title>
        <authorList>
            <person name="Hyden B."/>
            <person name="Feng K."/>
            <person name="Yates T.B."/>
            <person name="Jawdy S."/>
            <person name="Cereghino C."/>
            <person name="Smart L.B."/>
            <person name="Muchero W."/>
        </authorList>
    </citation>
    <scope>NUCLEOTIDE SEQUENCE [LARGE SCALE GENOMIC DNA]</scope>
    <source>
        <tissue evidence="2">Shoot tip</tissue>
    </source>
</reference>
<feature type="compositionally biased region" description="Polar residues" evidence="1">
    <location>
        <begin position="31"/>
        <end position="40"/>
    </location>
</feature>
<gene>
    <name evidence="2" type="ORF">OIU84_028323</name>
</gene>
<evidence type="ECO:0000313" key="3">
    <source>
        <dbReference type="Proteomes" id="UP001162972"/>
    </source>
</evidence>
<organism evidence="2 3">
    <name type="scientific">Salix udensis</name>
    <dbReference type="NCBI Taxonomy" id="889485"/>
    <lineage>
        <taxon>Eukaryota</taxon>
        <taxon>Viridiplantae</taxon>
        <taxon>Streptophyta</taxon>
        <taxon>Embryophyta</taxon>
        <taxon>Tracheophyta</taxon>
        <taxon>Spermatophyta</taxon>
        <taxon>Magnoliopsida</taxon>
        <taxon>eudicotyledons</taxon>
        <taxon>Gunneridae</taxon>
        <taxon>Pentapetalae</taxon>
        <taxon>rosids</taxon>
        <taxon>fabids</taxon>
        <taxon>Malpighiales</taxon>
        <taxon>Salicaceae</taxon>
        <taxon>Saliceae</taxon>
        <taxon>Salix</taxon>
    </lineage>
</organism>
<comment type="caution">
    <text evidence="2">The sequence shown here is derived from an EMBL/GenBank/DDBJ whole genome shotgun (WGS) entry which is preliminary data.</text>
</comment>